<feature type="transmembrane region" description="Helical" evidence="1">
    <location>
        <begin position="58"/>
        <end position="79"/>
    </location>
</feature>
<dbReference type="Proteomes" id="UP000502996">
    <property type="component" value="Chromosome"/>
</dbReference>
<dbReference type="SUPFAM" id="SSF50199">
    <property type="entry name" value="Staphylococcal nuclease"/>
    <property type="match status" value="1"/>
</dbReference>
<dbReference type="EMBL" id="CP049257">
    <property type="protein sequence ID" value="QIG46027.1"/>
    <property type="molecule type" value="Genomic_DNA"/>
</dbReference>
<sequence>MVQWWGDVGGVAPGWYPDYERPPGHQRYWDGARWTERRSVAPAGAPVTAPRRGPGGRVWAVAAGVLVLLVVVLGLGWAVSGDDPEPRPPAAAPTAAEPRTYQVSAAVDGQTLRLRDGTEVRLAGIADRCGALGLARLVVGRDVTLVPAGVETDADGRLVRYVERGRLDVGKRLLQRGWATATPDANPRRTVYRRVDRRNPDACGA</sequence>
<keyword evidence="1" id="KW-1133">Transmembrane helix</keyword>
<dbReference type="Pfam" id="PF10708">
    <property type="entry name" value="DUF2510"/>
    <property type="match status" value="1"/>
</dbReference>
<keyword evidence="4" id="KW-1185">Reference proteome</keyword>
<dbReference type="AlphaFoldDB" id="A0A6G6WLK0"/>
<evidence type="ECO:0000256" key="1">
    <source>
        <dbReference type="SAM" id="Phobius"/>
    </source>
</evidence>
<evidence type="ECO:0000313" key="4">
    <source>
        <dbReference type="Proteomes" id="UP000502996"/>
    </source>
</evidence>
<keyword evidence="1" id="KW-0472">Membrane</keyword>
<gene>
    <name evidence="3" type="ORF">G5V58_16320</name>
</gene>
<reference evidence="3 4" key="1">
    <citation type="submission" date="2020-02" db="EMBL/GenBank/DDBJ databases">
        <title>Full genome sequence of Nocardioides sp. R-3366.</title>
        <authorList>
            <person name="Im W.-T."/>
        </authorList>
    </citation>
    <scope>NUCLEOTIDE SEQUENCE [LARGE SCALE GENOMIC DNA]</scope>
    <source>
        <strain evidence="3 4">R-3366</strain>
    </source>
</reference>
<proteinExistence type="predicted"/>
<organism evidence="3 4">
    <name type="scientific">Nocardioides anomalus</name>
    <dbReference type="NCBI Taxonomy" id="2712223"/>
    <lineage>
        <taxon>Bacteria</taxon>
        <taxon>Bacillati</taxon>
        <taxon>Actinomycetota</taxon>
        <taxon>Actinomycetes</taxon>
        <taxon>Propionibacteriales</taxon>
        <taxon>Nocardioidaceae</taxon>
        <taxon>Nocardioides</taxon>
    </lineage>
</organism>
<dbReference type="KEGG" id="nano:G5V58_16320"/>
<keyword evidence="1" id="KW-0812">Transmembrane</keyword>
<accession>A0A6G6WLK0</accession>
<feature type="domain" description="DUF2510" evidence="2">
    <location>
        <begin position="13"/>
        <end position="46"/>
    </location>
</feature>
<protein>
    <submittedName>
        <fullName evidence="3">DUF2510 domain-containing protein</fullName>
    </submittedName>
</protein>
<evidence type="ECO:0000259" key="2">
    <source>
        <dbReference type="Pfam" id="PF10708"/>
    </source>
</evidence>
<dbReference type="InterPro" id="IPR035437">
    <property type="entry name" value="SNase_OB-fold_sf"/>
</dbReference>
<evidence type="ECO:0000313" key="3">
    <source>
        <dbReference type="EMBL" id="QIG46027.1"/>
    </source>
</evidence>
<dbReference type="Gene3D" id="2.40.50.90">
    <property type="match status" value="1"/>
</dbReference>
<dbReference type="InterPro" id="IPR018929">
    <property type="entry name" value="DUF2510"/>
</dbReference>
<name>A0A6G6WLK0_9ACTN</name>